<keyword evidence="2" id="KW-0472">Membrane</keyword>
<keyword evidence="2" id="KW-0812">Transmembrane</keyword>
<name>A0A518CWP6_9BACT</name>
<evidence type="ECO:0000313" key="3">
    <source>
        <dbReference type="EMBL" id="QDU83643.1"/>
    </source>
</evidence>
<dbReference type="Proteomes" id="UP000319342">
    <property type="component" value="Chromosome"/>
</dbReference>
<dbReference type="EMBL" id="CP036290">
    <property type="protein sequence ID" value="QDU83643.1"/>
    <property type="molecule type" value="Genomic_DNA"/>
</dbReference>
<reference evidence="3 4" key="1">
    <citation type="submission" date="2019-02" db="EMBL/GenBank/DDBJ databases">
        <title>Deep-cultivation of Planctomycetes and their phenomic and genomic characterization uncovers novel biology.</title>
        <authorList>
            <person name="Wiegand S."/>
            <person name="Jogler M."/>
            <person name="Boedeker C."/>
            <person name="Pinto D."/>
            <person name="Vollmers J."/>
            <person name="Rivas-Marin E."/>
            <person name="Kohn T."/>
            <person name="Peeters S.H."/>
            <person name="Heuer A."/>
            <person name="Rast P."/>
            <person name="Oberbeckmann S."/>
            <person name="Bunk B."/>
            <person name="Jeske O."/>
            <person name="Meyerdierks A."/>
            <person name="Storesund J.E."/>
            <person name="Kallscheuer N."/>
            <person name="Luecker S."/>
            <person name="Lage O.M."/>
            <person name="Pohl T."/>
            <person name="Merkel B.J."/>
            <person name="Hornburger P."/>
            <person name="Mueller R.-W."/>
            <person name="Bruemmer F."/>
            <person name="Labrenz M."/>
            <person name="Spormann A.M."/>
            <person name="Op den Camp H."/>
            <person name="Overmann J."/>
            <person name="Amann R."/>
            <person name="Jetten M.S.M."/>
            <person name="Mascher T."/>
            <person name="Medema M.H."/>
            <person name="Devos D.P."/>
            <person name="Kaster A.-K."/>
            <person name="Ovreas L."/>
            <person name="Rohde M."/>
            <person name="Galperin M.Y."/>
            <person name="Jogler C."/>
        </authorList>
    </citation>
    <scope>NUCLEOTIDE SEQUENCE [LARGE SCALE GENOMIC DNA]</scope>
    <source>
        <strain evidence="3 4">Pla163</strain>
    </source>
</reference>
<dbReference type="AlphaFoldDB" id="A0A518CWP6"/>
<organism evidence="3 4">
    <name type="scientific">Rohdeia mirabilis</name>
    <dbReference type="NCBI Taxonomy" id="2528008"/>
    <lineage>
        <taxon>Bacteria</taxon>
        <taxon>Pseudomonadati</taxon>
        <taxon>Planctomycetota</taxon>
        <taxon>Planctomycetia</taxon>
        <taxon>Planctomycetia incertae sedis</taxon>
        <taxon>Rohdeia</taxon>
    </lineage>
</organism>
<keyword evidence="4" id="KW-1185">Reference proteome</keyword>
<gene>
    <name evidence="3" type="ORF">Pla163_07420</name>
</gene>
<dbReference type="RefSeq" id="WP_145183708.1">
    <property type="nucleotide sequence ID" value="NZ_CP036290.1"/>
</dbReference>
<feature type="region of interest" description="Disordered" evidence="1">
    <location>
        <begin position="1"/>
        <end position="22"/>
    </location>
</feature>
<evidence type="ECO:0000256" key="1">
    <source>
        <dbReference type="SAM" id="MobiDB-lite"/>
    </source>
</evidence>
<evidence type="ECO:0000313" key="4">
    <source>
        <dbReference type="Proteomes" id="UP000319342"/>
    </source>
</evidence>
<dbReference type="OrthoDB" id="10015107at2"/>
<accession>A0A518CWP6</accession>
<protein>
    <submittedName>
        <fullName evidence="3">Uncharacterized protein</fullName>
    </submittedName>
</protein>
<sequence length="246" mass="26138">MSADSGAQGSAAEPVSTGPPAQPEPEGLFTALFVIIGLVVVVGAAIAVFGLRVQNMDVMALYDDAFPGDEPIPLGLELVDGTALAGAQRWIVLRRPTADASEDPTPELPIRVALGRMGDALPARRLFAPVAANLPRDLSKDLEKWAKEPYRFEAVTRRGTVVFDGFETDYLVMRTFEDDGTFFDRVRVDLTVGNTGGVLDAEWARDHDGAEVGVLVPLLERIELPAADPDAAPVLPVMGGTEATGS</sequence>
<evidence type="ECO:0000256" key="2">
    <source>
        <dbReference type="SAM" id="Phobius"/>
    </source>
</evidence>
<feature type="transmembrane region" description="Helical" evidence="2">
    <location>
        <begin position="28"/>
        <end position="51"/>
    </location>
</feature>
<keyword evidence="2" id="KW-1133">Transmembrane helix</keyword>
<proteinExistence type="predicted"/>